<reference evidence="9 10" key="1">
    <citation type="submission" date="2019-04" db="EMBL/GenBank/DDBJ databases">
        <title>Chitiniphilus eburnea sp. nov., a novel chitinolytic bacterium isolated from aquaculture sludge.</title>
        <authorList>
            <person name="Sheng M."/>
        </authorList>
    </citation>
    <scope>NUCLEOTIDE SEQUENCE [LARGE SCALE GENOMIC DNA]</scope>
    <source>
        <strain evidence="9 10">HX-2-15</strain>
    </source>
</reference>
<feature type="binding site" evidence="8">
    <location>
        <position position="151"/>
    </location>
    <ligand>
        <name>(R)-pantoate</name>
        <dbReference type="ChEBI" id="CHEBI:15980"/>
    </ligand>
</feature>
<evidence type="ECO:0000256" key="1">
    <source>
        <dbReference type="ARBA" id="ARBA00004990"/>
    </source>
</evidence>
<comment type="similarity">
    <text evidence="2 8">Belongs to the pantothenate synthetase family.</text>
</comment>
<dbReference type="AlphaFoldDB" id="A0A4U0PWN3"/>
<keyword evidence="6 8" id="KW-0067">ATP-binding</keyword>
<dbReference type="EC" id="6.3.2.1" evidence="8"/>
<feature type="binding site" evidence="8">
    <location>
        <begin position="26"/>
        <end position="33"/>
    </location>
    <ligand>
        <name>ATP</name>
        <dbReference type="ChEBI" id="CHEBI:30616"/>
    </ligand>
</feature>
<evidence type="ECO:0000256" key="8">
    <source>
        <dbReference type="HAMAP-Rule" id="MF_00158"/>
    </source>
</evidence>
<keyword evidence="3 8" id="KW-0436">Ligase</keyword>
<evidence type="ECO:0000256" key="2">
    <source>
        <dbReference type="ARBA" id="ARBA00009256"/>
    </source>
</evidence>
<sequence length="279" mass="31486">MQIFHTISELRAWHKTAGSVALVPTMGNLHAGHMALIREARQRADHVVVSIFVNRLQFGQGEDFDRYPRTLEQDAALIAAECDSAVVFAPDERELYPHVIQQYKVEPPALQDELCGAFRPGHFRGVATVVLKLFNIVQPDVACFGKKDYQQLFIIQSMVEELNLPLEIVPVDTGRAEDGLALSSRNGYLTLEERTEAPRLYFHLSRMKKAIQAGERDYARLAVETVMDLKVRGWGEVDYVETRNAHTLKPATHTDHDLVILIAARLGQTRLIDNVEFTV</sequence>
<dbReference type="UniPathway" id="UPA00028">
    <property type="reaction ID" value="UER00005"/>
</dbReference>
<organism evidence="9 10">
    <name type="scientific">Chitiniphilus eburneus</name>
    <dbReference type="NCBI Taxonomy" id="2571148"/>
    <lineage>
        <taxon>Bacteria</taxon>
        <taxon>Pseudomonadati</taxon>
        <taxon>Pseudomonadota</taxon>
        <taxon>Betaproteobacteria</taxon>
        <taxon>Neisseriales</taxon>
        <taxon>Chitinibacteraceae</taxon>
        <taxon>Chitiniphilus</taxon>
    </lineage>
</organism>
<dbReference type="PANTHER" id="PTHR21299:SF1">
    <property type="entry name" value="PANTOATE--BETA-ALANINE LIGASE"/>
    <property type="match status" value="1"/>
</dbReference>
<evidence type="ECO:0000256" key="6">
    <source>
        <dbReference type="ARBA" id="ARBA00022840"/>
    </source>
</evidence>
<keyword evidence="10" id="KW-1185">Reference proteome</keyword>
<dbReference type="EMBL" id="SUMF01000013">
    <property type="protein sequence ID" value="TJZ72966.1"/>
    <property type="molecule type" value="Genomic_DNA"/>
</dbReference>
<dbReference type="GO" id="GO:0005829">
    <property type="term" value="C:cytosol"/>
    <property type="evidence" value="ECO:0007669"/>
    <property type="project" value="TreeGrafter"/>
</dbReference>
<dbReference type="PANTHER" id="PTHR21299">
    <property type="entry name" value="CYTIDYLATE KINASE/PANTOATE-BETA-ALANINE LIGASE"/>
    <property type="match status" value="1"/>
</dbReference>
<dbReference type="OrthoDB" id="9773087at2"/>
<gene>
    <name evidence="8" type="primary">panC</name>
    <name evidence="9" type="ORF">FAZ21_12160</name>
</gene>
<dbReference type="InterPro" id="IPR003721">
    <property type="entry name" value="Pantoate_ligase"/>
</dbReference>
<name>A0A4U0PWN3_9NEIS</name>
<keyword evidence="4 8" id="KW-0566">Pantothenate biosynthesis</keyword>
<comment type="pathway">
    <text evidence="1 8">Cofactor biosynthesis; (R)-pantothenate biosynthesis; (R)-pantothenate from (R)-pantoate and beta-alanine: step 1/1.</text>
</comment>
<feature type="binding site" evidence="8">
    <location>
        <position position="57"/>
    </location>
    <ligand>
        <name>beta-alanine</name>
        <dbReference type="ChEBI" id="CHEBI:57966"/>
    </ligand>
</feature>
<comment type="caution">
    <text evidence="9">The sequence shown here is derived from an EMBL/GenBank/DDBJ whole genome shotgun (WGS) entry which is preliminary data.</text>
</comment>
<dbReference type="InterPro" id="IPR014729">
    <property type="entry name" value="Rossmann-like_a/b/a_fold"/>
</dbReference>
<dbReference type="NCBIfam" id="TIGR00018">
    <property type="entry name" value="panC"/>
    <property type="match status" value="1"/>
</dbReference>
<dbReference type="InterPro" id="IPR042176">
    <property type="entry name" value="Pantoate_ligase_C"/>
</dbReference>
<evidence type="ECO:0000256" key="7">
    <source>
        <dbReference type="ARBA" id="ARBA00048258"/>
    </source>
</evidence>
<evidence type="ECO:0000313" key="10">
    <source>
        <dbReference type="Proteomes" id="UP000310016"/>
    </source>
</evidence>
<feature type="binding site" evidence="8">
    <location>
        <begin position="145"/>
        <end position="148"/>
    </location>
    <ligand>
        <name>ATP</name>
        <dbReference type="ChEBI" id="CHEBI:30616"/>
    </ligand>
</feature>
<feature type="binding site" evidence="8">
    <location>
        <position position="174"/>
    </location>
    <ligand>
        <name>ATP</name>
        <dbReference type="ChEBI" id="CHEBI:30616"/>
    </ligand>
</feature>
<dbReference type="Gene3D" id="3.30.1300.10">
    <property type="entry name" value="Pantoate-beta-alanine ligase, C-terminal domain"/>
    <property type="match status" value="1"/>
</dbReference>
<keyword evidence="8" id="KW-0963">Cytoplasm</keyword>
<accession>A0A4U0PWN3</accession>
<feature type="active site" description="Proton donor" evidence="8">
    <location>
        <position position="33"/>
    </location>
</feature>
<comment type="subunit">
    <text evidence="8">Homodimer.</text>
</comment>
<keyword evidence="5 8" id="KW-0547">Nucleotide-binding</keyword>
<dbReference type="CDD" id="cd00560">
    <property type="entry name" value="PanC"/>
    <property type="match status" value="1"/>
</dbReference>
<dbReference type="GO" id="GO:0005524">
    <property type="term" value="F:ATP binding"/>
    <property type="evidence" value="ECO:0007669"/>
    <property type="project" value="UniProtKB-KW"/>
</dbReference>
<comment type="subcellular location">
    <subcellularLocation>
        <location evidence="8">Cytoplasm</location>
    </subcellularLocation>
</comment>
<evidence type="ECO:0000256" key="3">
    <source>
        <dbReference type="ARBA" id="ARBA00022598"/>
    </source>
</evidence>
<feature type="binding site" evidence="8">
    <location>
        <position position="57"/>
    </location>
    <ligand>
        <name>(R)-pantoate</name>
        <dbReference type="ChEBI" id="CHEBI:15980"/>
    </ligand>
</feature>
<feature type="binding site" evidence="8">
    <location>
        <begin position="182"/>
        <end position="185"/>
    </location>
    <ligand>
        <name>ATP</name>
        <dbReference type="ChEBI" id="CHEBI:30616"/>
    </ligand>
</feature>
<dbReference type="InterPro" id="IPR004821">
    <property type="entry name" value="Cyt_trans-like"/>
</dbReference>
<dbReference type="RefSeq" id="WP_136773711.1">
    <property type="nucleotide sequence ID" value="NZ_CP156074.1"/>
</dbReference>
<proteinExistence type="inferred from homology"/>
<dbReference type="FunFam" id="3.40.50.620:FF:000013">
    <property type="entry name" value="Pantothenate synthetase"/>
    <property type="match status" value="1"/>
</dbReference>
<dbReference type="HAMAP" id="MF_00158">
    <property type="entry name" value="PanC"/>
    <property type="match status" value="1"/>
</dbReference>
<dbReference type="GO" id="GO:0004592">
    <property type="term" value="F:pantoate-beta-alanine ligase activity"/>
    <property type="evidence" value="ECO:0007669"/>
    <property type="project" value="UniProtKB-UniRule"/>
</dbReference>
<comment type="miscellaneous">
    <text evidence="8">The reaction proceeds by a bi uni uni bi ping pong mechanism.</text>
</comment>
<comment type="catalytic activity">
    <reaction evidence="7 8">
        <text>(R)-pantoate + beta-alanine + ATP = (R)-pantothenate + AMP + diphosphate + H(+)</text>
        <dbReference type="Rhea" id="RHEA:10912"/>
        <dbReference type="ChEBI" id="CHEBI:15378"/>
        <dbReference type="ChEBI" id="CHEBI:15980"/>
        <dbReference type="ChEBI" id="CHEBI:29032"/>
        <dbReference type="ChEBI" id="CHEBI:30616"/>
        <dbReference type="ChEBI" id="CHEBI:33019"/>
        <dbReference type="ChEBI" id="CHEBI:57966"/>
        <dbReference type="ChEBI" id="CHEBI:456215"/>
        <dbReference type="EC" id="6.3.2.1"/>
    </reaction>
</comment>
<dbReference type="Pfam" id="PF02569">
    <property type="entry name" value="Pantoate_ligase"/>
    <property type="match status" value="1"/>
</dbReference>
<dbReference type="SUPFAM" id="SSF52374">
    <property type="entry name" value="Nucleotidylyl transferase"/>
    <property type="match status" value="1"/>
</dbReference>
<comment type="function">
    <text evidence="8">Catalyzes the condensation of pantoate with beta-alanine in an ATP-dependent reaction via a pantoyl-adenylate intermediate.</text>
</comment>
<evidence type="ECO:0000256" key="5">
    <source>
        <dbReference type="ARBA" id="ARBA00022741"/>
    </source>
</evidence>
<dbReference type="GO" id="GO:0015940">
    <property type="term" value="P:pantothenate biosynthetic process"/>
    <property type="evidence" value="ECO:0007669"/>
    <property type="project" value="UniProtKB-UniRule"/>
</dbReference>
<dbReference type="Proteomes" id="UP000310016">
    <property type="component" value="Unassembled WGS sequence"/>
</dbReference>
<evidence type="ECO:0000313" key="9">
    <source>
        <dbReference type="EMBL" id="TJZ72966.1"/>
    </source>
</evidence>
<protein>
    <recommendedName>
        <fullName evidence="8">Pantothenate synthetase</fullName>
        <shortName evidence="8">PS</shortName>
        <ecNumber evidence="8">6.3.2.1</ecNumber>
    </recommendedName>
    <alternativeName>
        <fullName evidence="8">Pantoate--beta-alanine ligase</fullName>
    </alternativeName>
    <alternativeName>
        <fullName evidence="8">Pantoate-activating enzyme</fullName>
    </alternativeName>
</protein>
<evidence type="ECO:0000256" key="4">
    <source>
        <dbReference type="ARBA" id="ARBA00022655"/>
    </source>
</evidence>
<dbReference type="Gene3D" id="3.40.50.620">
    <property type="entry name" value="HUPs"/>
    <property type="match status" value="1"/>
</dbReference>
<dbReference type="FunFam" id="3.30.1300.10:FF:000001">
    <property type="entry name" value="Pantothenate synthetase"/>
    <property type="match status" value="1"/>
</dbReference>
<dbReference type="NCBIfam" id="TIGR00125">
    <property type="entry name" value="cyt_tran_rel"/>
    <property type="match status" value="1"/>
</dbReference>